<sequence>MEIFEIGEEEFFMSDTVIAAQLYTVREFTKTSEDIAKTMKKVREIGYKAVQLSALGPIDVNELKKILDAEGLTACASHVSLEEARNQTDKVIEEHKILGCKYVAIAALPSDYRSAEGYNRFAKEAAEIGKKFAAAGLVLGYHNHSFELEKFDGKTGLDIIYGESDPQYLTGEIDTYWIQHGGAEPAAWIRKLKGRMPLVHFKDMGIVNGQQAMFEVGEGNLNWPSILDACKETGVLWYIVEQDICRRDPFESLTISLRNMQAMGLK</sequence>
<organism evidence="2 3">
    <name type="scientific">Mahella australiensis (strain DSM 15567 / CIP 107919 / 50-1 BON)</name>
    <dbReference type="NCBI Taxonomy" id="697281"/>
    <lineage>
        <taxon>Bacteria</taxon>
        <taxon>Bacillati</taxon>
        <taxon>Bacillota</taxon>
        <taxon>Clostridia</taxon>
        <taxon>Thermoanaerobacterales</taxon>
        <taxon>Thermoanaerobacterales Family IV. Incertae Sedis</taxon>
        <taxon>Mahella</taxon>
    </lineage>
</organism>
<dbReference type="Pfam" id="PF01261">
    <property type="entry name" value="AP_endonuc_2"/>
    <property type="match status" value="1"/>
</dbReference>
<dbReference type="PANTHER" id="PTHR12110:SF41">
    <property type="entry name" value="INOSOSE DEHYDRATASE"/>
    <property type="match status" value="1"/>
</dbReference>
<dbReference type="InterPro" id="IPR036237">
    <property type="entry name" value="Xyl_isomerase-like_sf"/>
</dbReference>
<dbReference type="Gene3D" id="3.20.20.150">
    <property type="entry name" value="Divalent-metal-dependent TIM barrel enzymes"/>
    <property type="match status" value="1"/>
</dbReference>
<dbReference type="AlphaFoldDB" id="F3ZYZ0"/>
<dbReference type="Proteomes" id="UP000008457">
    <property type="component" value="Chromosome"/>
</dbReference>
<evidence type="ECO:0000313" key="2">
    <source>
        <dbReference type="EMBL" id="AEE96749.1"/>
    </source>
</evidence>
<keyword evidence="2" id="KW-0413">Isomerase</keyword>
<reference evidence="3" key="1">
    <citation type="submission" date="2010-11" db="EMBL/GenBank/DDBJ databases">
        <title>The complete genome of Mahella australiensis DSM 15567.</title>
        <authorList>
            <consortium name="US DOE Joint Genome Institute (JGI-PGF)"/>
            <person name="Lucas S."/>
            <person name="Copeland A."/>
            <person name="Lapidus A."/>
            <person name="Bruce D."/>
            <person name="Goodwin L."/>
            <person name="Pitluck S."/>
            <person name="Kyrpides N."/>
            <person name="Mavromatis K."/>
            <person name="Pagani I."/>
            <person name="Ivanova N."/>
            <person name="Teshima H."/>
            <person name="Brettin T."/>
            <person name="Detter J.C."/>
            <person name="Han C."/>
            <person name="Tapia R."/>
            <person name="Land M."/>
            <person name="Hauser L."/>
            <person name="Markowitz V."/>
            <person name="Cheng J.-F."/>
            <person name="Hugenholtz P."/>
            <person name="Woyke T."/>
            <person name="Wu D."/>
            <person name="Spring S."/>
            <person name="Pukall R."/>
            <person name="Steenblock K."/>
            <person name="Schneider S."/>
            <person name="Klenk H.-P."/>
            <person name="Eisen J.A."/>
        </authorList>
    </citation>
    <scope>NUCLEOTIDE SEQUENCE [LARGE SCALE GENOMIC DNA]</scope>
    <source>
        <strain evidence="3">DSM 15567 / CIP 107919 / 50-1 BON</strain>
    </source>
</reference>
<gene>
    <name evidence="2" type="ordered locus">Mahau_1560</name>
</gene>
<dbReference type="InterPro" id="IPR013022">
    <property type="entry name" value="Xyl_isomerase-like_TIM-brl"/>
</dbReference>
<dbReference type="SUPFAM" id="SSF51658">
    <property type="entry name" value="Xylose isomerase-like"/>
    <property type="match status" value="1"/>
</dbReference>
<dbReference type="PANTHER" id="PTHR12110">
    <property type="entry name" value="HYDROXYPYRUVATE ISOMERASE"/>
    <property type="match status" value="1"/>
</dbReference>
<accession>F3ZYZ0</accession>
<dbReference type="KEGG" id="mas:Mahau_1560"/>
<dbReference type="GO" id="GO:0016853">
    <property type="term" value="F:isomerase activity"/>
    <property type="evidence" value="ECO:0007669"/>
    <property type="project" value="UniProtKB-KW"/>
</dbReference>
<dbReference type="HOGENOM" id="CLU_059523_1_2_9"/>
<keyword evidence="3" id="KW-1185">Reference proteome</keyword>
<dbReference type="InterPro" id="IPR050312">
    <property type="entry name" value="IolE/XylAMocC-like"/>
</dbReference>
<protein>
    <submittedName>
        <fullName evidence="2">Xylose isomerase domain-containing protein TIM barrel</fullName>
    </submittedName>
</protein>
<feature type="domain" description="Xylose isomerase-like TIM barrel" evidence="1">
    <location>
        <begin position="40"/>
        <end position="242"/>
    </location>
</feature>
<dbReference type="eggNOG" id="COG1082">
    <property type="taxonomic scope" value="Bacteria"/>
</dbReference>
<name>F3ZYZ0_MAHA5</name>
<dbReference type="EMBL" id="CP002360">
    <property type="protein sequence ID" value="AEE96749.1"/>
    <property type="molecule type" value="Genomic_DNA"/>
</dbReference>
<reference evidence="2 3" key="2">
    <citation type="journal article" date="2011" name="Stand. Genomic Sci.">
        <title>Complete genome sequence of Mahella australiensis type strain (50-1 BON).</title>
        <authorList>
            <person name="Sikorski J."/>
            <person name="Teshima H."/>
            <person name="Nolan M."/>
            <person name="Lucas S."/>
            <person name="Hammon N."/>
            <person name="Deshpande S."/>
            <person name="Cheng J.F."/>
            <person name="Pitluck S."/>
            <person name="Liolios K."/>
            <person name="Pagani I."/>
            <person name="Ivanova N."/>
            <person name="Huntemann M."/>
            <person name="Mavromatis K."/>
            <person name="Ovchinikova G."/>
            <person name="Pati A."/>
            <person name="Tapia R."/>
            <person name="Han C."/>
            <person name="Goodwin L."/>
            <person name="Chen A."/>
            <person name="Palaniappan K."/>
            <person name="Land M."/>
            <person name="Hauser L."/>
            <person name="Ngatchou-Djao O.D."/>
            <person name="Rohde M."/>
            <person name="Pukall R."/>
            <person name="Spring S."/>
            <person name="Abt B."/>
            <person name="Goker M."/>
            <person name="Detter J.C."/>
            <person name="Woyke T."/>
            <person name="Bristow J."/>
            <person name="Markowitz V."/>
            <person name="Hugenholtz P."/>
            <person name="Eisen J.A."/>
            <person name="Kyrpides N.C."/>
            <person name="Klenk H.P."/>
            <person name="Lapidus A."/>
        </authorList>
    </citation>
    <scope>NUCLEOTIDE SEQUENCE [LARGE SCALE GENOMIC DNA]</scope>
    <source>
        <strain evidence="3">DSM 15567 / CIP 107919 / 50-1 BON</strain>
    </source>
</reference>
<proteinExistence type="predicted"/>
<evidence type="ECO:0000259" key="1">
    <source>
        <dbReference type="Pfam" id="PF01261"/>
    </source>
</evidence>
<dbReference type="STRING" id="697281.Mahau_1560"/>
<evidence type="ECO:0000313" key="3">
    <source>
        <dbReference type="Proteomes" id="UP000008457"/>
    </source>
</evidence>